<comment type="caution">
    <text evidence="1">The sequence shown here is derived from an EMBL/GenBank/DDBJ whole genome shotgun (WGS) entry which is preliminary data.</text>
</comment>
<proteinExistence type="predicted"/>
<protein>
    <submittedName>
        <fullName evidence="1">RTX toxin</fullName>
    </submittedName>
</protein>
<accession>A0A0N0X723</accession>
<gene>
    <name evidence="1" type="ORF">ABJ99_0998</name>
</gene>
<evidence type="ECO:0000313" key="2">
    <source>
        <dbReference type="Proteomes" id="UP000037891"/>
    </source>
</evidence>
<reference evidence="1 2" key="2">
    <citation type="submission" date="2015-10" db="EMBL/GenBank/DDBJ databases">
        <title>Comparative genomics and high-throughput reverse genetic screens identify a new phytobacterial MAMP and an Arabidopsis receptor required for immune elicitation.</title>
        <authorList>
            <person name="Mott G.A."/>
            <person name="Thakur S."/>
            <person name="Wang P.W."/>
            <person name="Desveaux D."/>
            <person name="Guttman D.S."/>
        </authorList>
    </citation>
    <scope>NUCLEOTIDE SEQUENCE [LARGE SCALE GENOMIC DNA]</scope>
    <source>
        <strain evidence="1 2">0788_9</strain>
    </source>
</reference>
<dbReference type="EMBL" id="LGLN01000094">
    <property type="protein sequence ID" value="KPC24120.1"/>
    <property type="molecule type" value="Genomic_DNA"/>
</dbReference>
<reference evidence="1 2" key="1">
    <citation type="submission" date="2015-07" db="EMBL/GenBank/DDBJ databases">
        <authorList>
            <person name="Noorani M."/>
        </authorList>
    </citation>
    <scope>NUCLEOTIDE SEQUENCE [LARGE SCALE GENOMIC DNA]</scope>
    <source>
        <strain evidence="1 2">0788_9</strain>
    </source>
</reference>
<organism evidence="1 2">
    <name type="scientific">Pseudomonas syringae pv. cilantro</name>
    <dbReference type="NCBI Taxonomy" id="81035"/>
    <lineage>
        <taxon>Bacteria</taxon>
        <taxon>Pseudomonadati</taxon>
        <taxon>Pseudomonadota</taxon>
        <taxon>Gammaproteobacteria</taxon>
        <taxon>Pseudomonadales</taxon>
        <taxon>Pseudomonadaceae</taxon>
        <taxon>Pseudomonas</taxon>
        <taxon>Pseudomonas syringae</taxon>
    </lineage>
</organism>
<dbReference type="AlphaFoldDB" id="A0A0N0X723"/>
<dbReference type="PATRIC" id="fig|81035.3.peg.1068"/>
<evidence type="ECO:0000313" key="1">
    <source>
        <dbReference type="EMBL" id="KPC24120.1"/>
    </source>
</evidence>
<dbReference type="Proteomes" id="UP000037891">
    <property type="component" value="Unassembled WGS sequence"/>
</dbReference>
<name>A0A0N0X723_PSESX</name>
<sequence length="485" mass="51764">MPGVDGEAVCCADQAAEVVEVFPGRQRDLVGLDAAAEVFDVLRGNRHHAAPGQAAAVDQIARDVQVQALPGNQRARAVEVAFLHTHVDLRHQHVAGFAAGEGDFFLHQPDDVAGQLGHLLGRQFDTRHQLPLIGEGDGVIDQRPVLRFVVGVAIKETSAGELRDLFANQFLFIEAIAKTLLGQGWVDLQAFQHVIRRQPGAIAGETRISFDQVVAGGLRVGGEQAVVWQFKGRTASANLLGHALGVLGRLRRNLDNRCDLKGSRHGCADGAGGRDLLADRLSAARADLGACAADYRVLREDGRLQGYFLNQRGRGVGCRVRALPVAALALHAVKVGNSAAVDGRALARQFGVGQAGHVGLQQPAGDDATLVVEHIARADLHRPARQDLRRCRGGDLGFVHHAGVVVAVPVVALALRGDQVIHLVVAQRDLVGLIAVGRAGELKFLFRRAADFYVAGAEVFVGIAHALYVQRQIAERFDGRTGVGQ</sequence>